<evidence type="ECO:0008006" key="9">
    <source>
        <dbReference type="Google" id="ProtNLM"/>
    </source>
</evidence>
<feature type="repeat" description="ANK" evidence="2">
    <location>
        <begin position="3172"/>
        <end position="3204"/>
    </location>
</feature>
<dbReference type="InterPro" id="IPR002575">
    <property type="entry name" value="Aminoglycoside_PTrfase"/>
</dbReference>
<feature type="domain" description="Nephrocystin 3-like N-terminal" evidence="6">
    <location>
        <begin position="2118"/>
        <end position="2290"/>
    </location>
</feature>
<dbReference type="Pfam" id="PF22939">
    <property type="entry name" value="WHD_GPIID"/>
    <property type="match status" value="1"/>
</dbReference>
<dbReference type="InterPro" id="IPR054471">
    <property type="entry name" value="GPIID_WHD"/>
</dbReference>
<dbReference type="Pfam" id="PF24883">
    <property type="entry name" value="NPHP3_N"/>
    <property type="match status" value="1"/>
</dbReference>
<dbReference type="PROSITE" id="PS50088">
    <property type="entry name" value="ANK_REPEAT"/>
    <property type="match status" value="10"/>
</dbReference>
<feature type="repeat" description="ANK" evidence="2">
    <location>
        <begin position="2734"/>
        <end position="2766"/>
    </location>
</feature>
<dbReference type="Pfam" id="PF01048">
    <property type="entry name" value="PNP_UDP_1"/>
    <property type="match status" value="2"/>
</dbReference>
<dbReference type="SUPFAM" id="SSF52540">
    <property type="entry name" value="P-loop containing nucleoside triphosphate hydrolases"/>
    <property type="match status" value="2"/>
</dbReference>
<dbReference type="Gene3D" id="3.90.1200.10">
    <property type="match status" value="1"/>
</dbReference>
<feature type="repeat" description="ANK" evidence="2">
    <location>
        <begin position="3205"/>
        <end position="3237"/>
    </location>
</feature>
<dbReference type="SUPFAM" id="SSF53167">
    <property type="entry name" value="Purine and uridine phosphorylases"/>
    <property type="match status" value="2"/>
</dbReference>
<dbReference type="InterPro" id="IPR053137">
    <property type="entry name" value="NLR-like"/>
</dbReference>
<feature type="domain" description="Nucleoside phosphorylase" evidence="3">
    <location>
        <begin position="1752"/>
        <end position="2047"/>
    </location>
</feature>
<dbReference type="EMBL" id="JACBAF010002279">
    <property type="protein sequence ID" value="KAF7159164.1"/>
    <property type="molecule type" value="Genomic_DNA"/>
</dbReference>
<dbReference type="InterPro" id="IPR011990">
    <property type="entry name" value="TPR-like_helical_dom_sf"/>
</dbReference>
<feature type="domain" description="Nucleoside phosphorylase" evidence="3">
    <location>
        <begin position="499"/>
        <end position="735"/>
    </location>
</feature>
<protein>
    <recommendedName>
        <fullName evidence="9">Nucleoside phosphorylase domain-containing protein</fullName>
    </recommendedName>
</protein>
<dbReference type="InterPro" id="IPR011009">
    <property type="entry name" value="Kinase-like_dom_sf"/>
</dbReference>
<evidence type="ECO:0000256" key="2">
    <source>
        <dbReference type="PROSITE-ProRule" id="PRU00023"/>
    </source>
</evidence>
<dbReference type="InterPro" id="IPR000845">
    <property type="entry name" value="Nucleoside_phosphorylase_d"/>
</dbReference>
<comment type="caution">
    <text evidence="7">The sequence shown here is derived from an EMBL/GenBank/DDBJ whole genome shotgun (WGS) entry which is preliminary data.</text>
</comment>
<feature type="repeat" description="ANK" evidence="2">
    <location>
        <begin position="3139"/>
        <end position="3171"/>
    </location>
</feature>
<dbReference type="PANTHER" id="PTHR46082">
    <property type="entry name" value="ATP/GTP-BINDING PROTEIN-RELATED"/>
    <property type="match status" value="1"/>
</dbReference>
<dbReference type="SUPFAM" id="SSF48403">
    <property type="entry name" value="Ankyrin repeat"/>
    <property type="match status" value="2"/>
</dbReference>
<evidence type="ECO:0000256" key="1">
    <source>
        <dbReference type="ARBA" id="ARBA00022737"/>
    </source>
</evidence>
<dbReference type="InterPro" id="IPR036770">
    <property type="entry name" value="Ankyrin_rpt-contain_sf"/>
</dbReference>
<evidence type="ECO:0000259" key="4">
    <source>
        <dbReference type="Pfam" id="PF01636"/>
    </source>
</evidence>
<dbReference type="Gene3D" id="1.25.40.20">
    <property type="entry name" value="Ankyrin repeat-containing domain"/>
    <property type="match status" value="2"/>
</dbReference>
<keyword evidence="2" id="KW-0040">ANK repeat</keyword>
<dbReference type="PROSITE" id="PS50297">
    <property type="entry name" value="ANK_REP_REGION"/>
    <property type="match status" value="8"/>
</dbReference>
<dbReference type="SUPFAM" id="SSF48452">
    <property type="entry name" value="TPR-like"/>
    <property type="match status" value="1"/>
</dbReference>
<dbReference type="Pfam" id="PF12796">
    <property type="entry name" value="Ank_2"/>
    <property type="match status" value="5"/>
</dbReference>
<dbReference type="InterPro" id="IPR002110">
    <property type="entry name" value="Ankyrin_rpt"/>
</dbReference>
<dbReference type="InterPro" id="IPR027417">
    <property type="entry name" value="P-loop_NTPase"/>
</dbReference>
<dbReference type="PRINTS" id="PR01415">
    <property type="entry name" value="ANKYRIN"/>
</dbReference>
<feature type="repeat" description="ANK" evidence="2">
    <location>
        <begin position="2768"/>
        <end position="2800"/>
    </location>
</feature>
<dbReference type="Proteomes" id="UP000662466">
    <property type="component" value="Unassembled WGS sequence"/>
</dbReference>
<keyword evidence="1" id="KW-0677">Repeat</keyword>
<gene>
    <name evidence="7" type="ORF">CNMCM6106_006297</name>
</gene>
<feature type="repeat" description="ANK" evidence="2">
    <location>
        <begin position="2801"/>
        <end position="2833"/>
    </location>
</feature>
<dbReference type="SMART" id="SM00248">
    <property type="entry name" value="ANK"/>
    <property type="match status" value="15"/>
</dbReference>
<dbReference type="GO" id="GO:0009116">
    <property type="term" value="P:nucleoside metabolic process"/>
    <property type="evidence" value="ECO:0007669"/>
    <property type="project" value="InterPro"/>
</dbReference>
<dbReference type="PANTHER" id="PTHR46082:SF11">
    <property type="entry name" value="AAA+ ATPASE DOMAIN-CONTAINING PROTEIN-RELATED"/>
    <property type="match status" value="1"/>
</dbReference>
<evidence type="ECO:0000259" key="6">
    <source>
        <dbReference type="Pfam" id="PF24883"/>
    </source>
</evidence>
<name>A0A8H6UP99_9EURO</name>
<feature type="repeat" description="ANK" evidence="2">
    <location>
        <begin position="2700"/>
        <end position="2724"/>
    </location>
</feature>
<accession>A0A8H6UP99</accession>
<dbReference type="Pfam" id="PF01636">
    <property type="entry name" value="APH"/>
    <property type="match status" value="1"/>
</dbReference>
<sequence length="3252" mass="367213">MKPKLNQDSPQILDYLRNILDIPVPKVLSWSSPSQPNAVGAEYILMERVKGRKLSEVWDGMSEAQRFGLVKSLVEIEQKLMNVKFALHGSLYYKDTYPHGRSIIDPAEPEQVATSNFVIGPTTQRSFWEDKKQDLGIDRGPWETAQEYLSSVASREIALIQDTGPHRSSDTSVLLGKTQQGRDSHVHLLEQFQTVLPHTLPPKENLSPVLLHHDLHSENIFVDASDPTKISGVIGWQAVYTAPLFMQVKFPSIFDCDDPYPWGAVQPKLPEWFDTLSQSEKEMAEARLGRLRLKKFYELASRKFNPPLIKAMDAMRNDDEPTAFIFHIVGQTSQDGPIPLKELLMQIYEKWDHIMERRGVALSCPISFSKEQINRSRQQVGEWADAYREFDRLRADTMGKDGWVSHDEYEEAMRRTTPHADLFTTVWVEGNISCRCRWNTPRVMAHLAANDWDAIKMFMTERDNIPDWDRQGIAVLTARAGDNTTGKALSNDEYIVGWICAITTEYVAARAFLDKTHGRPKCVSVNDNNDYTLGKIGEHNVVIAILPGYGIARAARVARDMLHSFPNVRICLMVGIGGGAPSSKHDIRLGDIVVSTPNEGTGGVFQYDFGKMIQDQTFQHTGFLNQPPIFLQTAVNGLKAQYMSEGNHLNEAINNILEKNPRLQPIYKRPDSVTDRLYESNVLMKDASIRDKLAAEKGVLWFEMEAAGLTNHFPCLIIRGICDYSDSHKNNDWQDYAAMAAAAYTKDLLSRIPPNMAERQKRIAEHRSGNLVMTASEMADSQKNKDSQEYARYAAAIAAAYARELLEELPVAKADATDSCMPNPSNEESQDAFKIGRGNFDVELVPFFTERSVEINQIRQLFQLSRSRTTVVLHGLGGIGKTQIALKYANDYRDEYSAIFWVNYRSTDTVKQSLFAAAERVHRKYPSWPGLKEALESNDVNKASLTVIDWLSQDQNNQWLVICDSYDQCQTDDSKQENWDLHRMLRAHHGHILITSRCRQSDLWHHVQIEKFTDLSHGVDLLLKRSGRPSLRDDPDIQRLAQTLDGLPLALVAAGAYLGICLYSCSKYLSVYNQSWLRLLKETPTSDAYDRTLYSTWNLTWEHICTVNKLAANLLQFCAYFDNKSLWFELFQMGNGLDKPEWLQRLTEDEFEFEVAVRILREHALVEEQPGVRHDESGSIRFSIHNCVHSWTIHVLNENWNYEMSSLALGCIASKIPRESTPSFWHISQDLLGHANRIVDLFSQKRLIQGYTEAQVEQMQDVINFFLARDRPEAVEKVCISLHEQVEKTFGYYHPATFTLKWLMIGIFTSLKNYDEAEILCNRTLSRFRNDRDVNEGRAKRLFTLLLAQICMLRGQTGKGEALLLGPSTSSQDEGISGLLPEKNLISRLWTQYLAQDMPRDMQTWMENHLRKEETGKARSCQQSFDLLCTRVYLCLSQNENEKAKALLDDAREIFDGVNSADYAKAPMFSRLAGLYIKLDEHGDFKSLCDNATTGDWESLWQSDVQFSCNVVLTRCYVHLRDGQLDETVALCQQALNKLQNSRAPGSAQRQSVLIMLGSVYMLQDKLLEAEKQFAAAIQETRESKQQCMSASYEHVLATMSALAERYKERGEQDSVQRCLKLAEKCQGELRKGEIQPLETDEERDEDLADEWEYARDPTFQERDDMWTGSNILVLTRGHVYGTELLYDVDKQTIRVWEHFYDGDWREKPAYPMTALENPLYAWTRAFLSLKNTPLDQNIIFEHDLEPHDYTVAWICALPLEMAAAEAMLDERHPELPTHQGDDNTYIGGRVGSHNVIIACLPAGVYGTTSAATVASQMRLTFKRIRFGLMVGIAGGVPSADHDIRLGDVVVSRPTRDSGGVIQYDYGKTVSGGQFERTGVLNKPPPVLLTAMARLQAAHMTEKSCIPDLIADMAMRHPHMAEKFTYDSAREDLLFKVQYDHTHPATTCDGCDRQQLVTRAPREGNDPVIHYGLIASGNQVIKDGRTRDRLARELGILCFEMEAAGLVDSFPCLVIRGICDYADSHKNKQWQEYAAATAAGYAKELLSVVHAVHLAETPSAVSVTDVVHSSKTLSKPRGPSTWLIWQTDDLDDDTLFRRISTYEHEKVHRRLSRKRLMGTAQWFLDHPDFKAWLVEKKFSRLWCSGKIGSGKTMIASTAIDAAKYRSTEHTAPTVFFYCESDRPDELNGTYILSSLIRQLCEYLRAKNTSCPNDVKDTLNRFFGKKRVVPDFDDLKDVCIQLFYHIPDTVYILDGLDALNPDQTKDLFEFFRFLSRGSPSPPESRILVFSREQLPGFTGTPPLMAGIHRISTTSNVMPDLQTYIDTSVTDKLMSRTLTDNLALLDEAKQTLLKESSGMFLWVYLQLEILWQDCSTDNDIRAALRDLPTGLEETYRRCVRRINFTNPYALRVLQWVSFAARPLHIDELREAVAFDLQDVVWDAGKIPQADVVIGCCANLVAVDPTDHCVRFAHPSVKTYLQKDSASFIPGYPESDKQGQLQCGEFCVAYLSFSNFNLQLVKPGNEIVAVNVADPKLLAGDALASPLARLFRGRGADPRRSTQLQFRQIRSVTVPDRSQYKFLDYATTHWTLQTKEITSQSPVWDQFKQLSLCFNETWNFHPWAVGGRSHFSRLHGLFGWAVKEGHMPLLEMAFSSGPDIVEVCNLPLIDERLPALHVASKFGRADVVLHLMPACQVNLQDEEGYTALHHAASKGHGDVVAMLLASGMTRADVPSKTRVTPLWLAASHGHLDVLQILAQRQANIEAKESVTRLTPLHKAAGHGHHAVVELLIDRGAKLESKDAGGRTALSWAIRNGHPDTVQLLLEKGADPDCKDATKEQLLVWAARRGHAAITGLLAANPKTDLNATDKNGLTPLLWAARTEQLVIAKILLERGADLEVRDESSRTPLIWAVFNRDEGLARLLLEKGAVIEAEDKYERTAFFWAVENSHEEMVKLLLDWSGDHAKKERFIDSILSWAAQTTTDGEMILPVGRDRVGEMILPAGRDRDREMILSAGRDREPADKAAPMPTSLVWAVKETYRGLYQQFIERDITVNMEDLVKRGAIMWSTGHGQKALLQLLLGDRTAQSTGSALRQLCFGKSKTAQSTPQVNRSLLWAASHGEIDVVRRLLERDTDIESKDSLGYTALLWAIREGQQNIAQLLVDNGANIHARTAYGETPLWWAAGNGDETLVKFLLNRGADHECRDKFGFTPLAWALENEHIQVAKRLVDGGAKIPYDSGYGGLFVQKELLAFLQ</sequence>
<evidence type="ECO:0000313" key="7">
    <source>
        <dbReference type="EMBL" id="KAF7159164.1"/>
    </source>
</evidence>
<feature type="repeat" description="ANK" evidence="2">
    <location>
        <begin position="2868"/>
        <end position="2900"/>
    </location>
</feature>
<dbReference type="InterPro" id="IPR035994">
    <property type="entry name" value="Nucleoside_phosphorylase_sf"/>
</dbReference>
<proteinExistence type="predicted"/>
<evidence type="ECO:0000259" key="5">
    <source>
        <dbReference type="Pfam" id="PF22939"/>
    </source>
</evidence>
<feature type="domain" description="GPI inositol-deacylase winged helix" evidence="5">
    <location>
        <begin position="2407"/>
        <end position="2482"/>
    </location>
</feature>
<dbReference type="GO" id="GO:0003824">
    <property type="term" value="F:catalytic activity"/>
    <property type="evidence" value="ECO:0007669"/>
    <property type="project" value="InterPro"/>
</dbReference>
<feature type="repeat" description="ANK" evidence="2">
    <location>
        <begin position="2901"/>
        <end position="2933"/>
    </location>
</feature>
<dbReference type="Gene3D" id="1.25.40.10">
    <property type="entry name" value="Tetratricopeptide repeat domain"/>
    <property type="match status" value="1"/>
</dbReference>
<dbReference type="Gene3D" id="3.40.50.1580">
    <property type="entry name" value="Nucleoside phosphorylase domain"/>
    <property type="match status" value="2"/>
</dbReference>
<dbReference type="SUPFAM" id="SSF56112">
    <property type="entry name" value="Protein kinase-like (PK-like)"/>
    <property type="match status" value="1"/>
</dbReference>
<evidence type="ECO:0000259" key="3">
    <source>
        <dbReference type="Pfam" id="PF01048"/>
    </source>
</evidence>
<reference evidence="7" key="1">
    <citation type="submission" date="2020-06" db="EMBL/GenBank/DDBJ databases">
        <title>Draft genome sequences of strains closely related to Aspergillus parafelis and Aspergillus hiratsukae.</title>
        <authorList>
            <person name="Dos Santos R.A.C."/>
            <person name="Rivero-Menendez O."/>
            <person name="Steenwyk J.L."/>
            <person name="Mead M.E."/>
            <person name="Goldman G.H."/>
            <person name="Alastruey-Izquierdo A."/>
            <person name="Rokas A."/>
        </authorList>
    </citation>
    <scope>NUCLEOTIDE SEQUENCE</scope>
    <source>
        <strain evidence="7">CNM-CM6106</strain>
    </source>
</reference>
<organism evidence="7 8">
    <name type="scientific">Aspergillus hiratsukae</name>
    <dbReference type="NCBI Taxonomy" id="1194566"/>
    <lineage>
        <taxon>Eukaryota</taxon>
        <taxon>Fungi</taxon>
        <taxon>Dikarya</taxon>
        <taxon>Ascomycota</taxon>
        <taxon>Pezizomycotina</taxon>
        <taxon>Eurotiomycetes</taxon>
        <taxon>Eurotiomycetidae</taxon>
        <taxon>Eurotiales</taxon>
        <taxon>Aspergillaceae</taxon>
        <taxon>Aspergillus</taxon>
        <taxon>Aspergillus subgen. Fumigati</taxon>
    </lineage>
</organism>
<dbReference type="InterPro" id="IPR056884">
    <property type="entry name" value="NPHP3-like_N"/>
</dbReference>
<dbReference type="Gene3D" id="3.40.50.300">
    <property type="entry name" value="P-loop containing nucleotide triphosphate hydrolases"/>
    <property type="match status" value="2"/>
</dbReference>
<evidence type="ECO:0000313" key="8">
    <source>
        <dbReference type="Proteomes" id="UP000662466"/>
    </source>
</evidence>
<feature type="repeat" description="ANK" evidence="2">
    <location>
        <begin position="3106"/>
        <end position="3138"/>
    </location>
</feature>
<feature type="domain" description="Aminoglycoside phosphotransferase" evidence="4">
    <location>
        <begin position="12"/>
        <end position="242"/>
    </location>
</feature>